<keyword evidence="6" id="KW-0175">Coiled coil</keyword>
<protein>
    <submittedName>
        <fullName evidence="11 12">Disease resistance protein At4g27190 isoform X1</fullName>
    </submittedName>
</protein>
<dbReference type="PRINTS" id="PR00364">
    <property type="entry name" value="DISEASERSIST"/>
</dbReference>
<feature type="domain" description="Disease resistance R13L4/SHOC-2-like LRR" evidence="9">
    <location>
        <begin position="567"/>
        <end position="709"/>
    </location>
</feature>
<keyword evidence="2" id="KW-0677">Repeat</keyword>
<proteinExistence type="inferred from homology"/>
<accession>A0ABM3ZTB1</accession>
<sequence>MEILVTFGAKISECMIEPVARQLGYFFYYKSNVEKLRTQVQNLEDAKDRLQHSIDEATRNGDEIEAGVLNWMSRVDGILEQIHKFLGDHDDQANTRCGQFPDLSSRNRLSKKAKKLALEIGSKIQTAGGFHKVSYLPVLQSTFDVNGYVAFQSRMSTFSRIMEALRNPSFDMIGVYGMGGVGKTILCKEVAKKAKEQMLFSKAIMVTISQNPKLENIQQEIAERLGLRLKEKCIPVRADRLRHRLRQEKKILVILDDIWEKLELHDIGISFGDDSKGCKILLTSRSQDVLYNDMGAEKNFFVGLLPMREATNLFNTIVGHTIKNLSFQTLATEIIKECACLPIAIAIVANALRNKSYPVWNNALQELRMASPTNIKGMHEKVYSSIKLSYNCLRSEEARSLLLLCGLFHEDANIDGEHLLRLGMGWGLFQRIQKLEGARNKLLTLIEDLKSCCLLLDGDYNGCVKMHDIVRDVVISIASKDRHMYNLRSIAKMDECFNGRKLKDAIAVSLSELDQDCQLPERLEFPKVQLFCMRYKSLCIQNIFRHWMYPYFPYGQNLEIPHHFFEEMKELRVLELNSICLKPLASCFGVFQNLQTLCLWYCDMGDIAIIGELENLKILDLSGSSIEELPKQIGKLTRLQLLGLKHCSNLKPIQPSTISNLINLQELDMEESFRDWDVEGDGGERSNASLIELKSLHKLTTLHIQIPDASILPKEIFSEKLERYNIVIGDVRVRYVDFGISRKLNLKLNKSDVFNGNGLQMLLKKSEVLYLNGLEGLNNVVQELDVEGFPQLKHLHFQNNFGIQYIINSMEEIHTCCAFVSLELLQLQNLMHLEKIYHGKLAENSFGRLKDIKVGKCDKLKNLFSLSIAKGLLQLKKIEVTSCRMMEEIIIYERENGSQNIGDEAVQKIQFPQLCTLKLCFLPKLLDFYSQVETNCTSQGEGRQLIADSAKSLFNEKVVSPNLRNLTLKGIDSLNEIWHGQSEGIRGDEEATCMFSGLRGLALLQLPNLLHIWDENCQTDIAFLDLMGLSVVKCDRLKNLAPSWISFQNLIILHVSSCYGMVNLLTSSIAKKSLVQLRGMSISGCKNVTEIIKNEGSETGGEIVFNRLQVLECCHLPSLTSFYSGNFMMGFPKPKYVGISHCPEMSSFSRGVVKTPQLEKLTLIDEEWDDERICSLDDGMEWPEGGYKEQYFAELDFSEQEIDELMISDDEMYSKKSKIELIEGDINATIRQLWEKDQYGPALQQLFSQ</sequence>
<dbReference type="RefSeq" id="XP_024925955.2">
    <property type="nucleotide sequence ID" value="XM_025070187.3"/>
</dbReference>
<dbReference type="InterPro" id="IPR057135">
    <property type="entry name" value="At4g27190-like_LRR"/>
</dbReference>
<comment type="similarity">
    <text evidence="1">Belongs to the disease resistance NB-LRR family.</text>
</comment>
<dbReference type="Gene3D" id="1.10.8.430">
    <property type="entry name" value="Helical domain of apoptotic protease-activating factors"/>
    <property type="match status" value="1"/>
</dbReference>
<reference evidence="11 12" key="1">
    <citation type="submission" date="2025-05" db="UniProtKB">
        <authorList>
            <consortium name="RefSeq"/>
        </authorList>
    </citation>
    <scope>IDENTIFICATION</scope>
    <source>
        <tissue evidence="11 12">Seedling</tissue>
    </source>
</reference>
<keyword evidence="4" id="KW-0611">Plant defense</keyword>
<evidence type="ECO:0000259" key="8">
    <source>
        <dbReference type="Pfam" id="PF23247"/>
    </source>
</evidence>
<dbReference type="InterPro" id="IPR002182">
    <property type="entry name" value="NB-ARC"/>
</dbReference>
<dbReference type="GeneID" id="107412044"/>
<dbReference type="InterPro" id="IPR055414">
    <property type="entry name" value="LRR_R13L4/SHOC2-like"/>
</dbReference>
<keyword evidence="10" id="KW-1185">Reference proteome</keyword>
<evidence type="ECO:0000256" key="6">
    <source>
        <dbReference type="SAM" id="Coils"/>
    </source>
</evidence>
<dbReference type="InterPro" id="IPR042197">
    <property type="entry name" value="Apaf_helical"/>
</dbReference>
<evidence type="ECO:0000256" key="2">
    <source>
        <dbReference type="ARBA" id="ARBA00022737"/>
    </source>
</evidence>
<dbReference type="SUPFAM" id="SSF52540">
    <property type="entry name" value="P-loop containing nucleoside triphosphate hydrolases"/>
    <property type="match status" value="1"/>
</dbReference>
<dbReference type="Pfam" id="PF23247">
    <property type="entry name" value="LRR_RPS2"/>
    <property type="match status" value="3"/>
</dbReference>
<evidence type="ECO:0000256" key="3">
    <source>
        <dbReference type="ARBA" id="ARBA00022741"/>
    </source>
</evidence>
<evidence type="ECO:0000259" key="9">
    <source>
        <dbReference type="Pfam" id="PF23598"/>
    </source>
</evidence>
<keyword evidence="5" id="KW-0067">ATP-binding</keyword>
<evidence type="ECO:0000313" key="10">
    <source>
        <dbReference type="Proteomes" id="UP001652623"/>
    </source>
</evidence>
<feature type="domain" description="NB-ARC" evidence="7">
    <location>
        <begin position="158"/>
        <end position="320"/>
    </location>
</feature>
<keyword evidence="3" id="KW-0547">Nucleotide-binding</keyword>
<evidence type="ECO:0000313" key="13">
    <source>
        <dbReference type="RefSeq" id="XP_060667720.1"/>
    </source>
</evidence>
<feature type="coiled-coil region" evidence="6">
    <location>
        <begin position="33"/>
        <end position="60"/>
    </location>
</feature>
<dbReference type="Proteomes" id="UP001652623">
    <property type="component" value="Chromosome 10"/>
</dbReference>
<evidence type="ECO:0000313" key="11">
    <source>
        <dbReference type="RefSeq" id="XP_024925955.2"/>
    </source>
</evidence>
<dbReference type="Gene3D" id="3.80.10.10">
    <property type="entry name" value="Ribonuclease Inhibitor"/>
    <property type="match status" value="2"/>
</dbReference>
<evidence type="ECO:0000313" key="12">
    <source>
        <dbReference type="RefSeq" id="XP_024925961.2"/>
    </source>
</evidence>
<evidence type="ECO:0000256" key="4">
    <source>
        <dbReference type="ARBA" id="ARBA00022821"/>
    </source>
</evidence>
<organism evidence="10 13">
    <name type="scientific">Ziziphus jujuba</name>
    <name type="common">Chinese jujube</name>
    <name type="synonym">Ziziphus sativa</name>
    <dbReference type="NCBI Taxonomy" id="326968"/>
    <lineage>
        <taxon>Eukaryota</taxon>
        <taxon>Viridiplantae</taxon>
        <taxon>Streptophyta</taxon>
        <taxon>Embryophyta</taxon>
        <taxon>Tracheophyta</taxon>
        <taxon>Spermatophyta</taxon>
        <taxon>Magnoliopsida</taxon>
        <taxon>eudicotyledons</taxon>
        <taxon>Gunneridae</taxon>
        <taxon>Pentapetalae</taxon>
        <taxon>rosids</taxon>
        <taxon>fabids</taxon>
        <taxon>Rosales</taxon>
        <taxon>Rhamnaceae</taxon>
        <taxon>Paliureae</taxon>
        <taxon>Ziziphus</taxon>
    </lineage>
</organism>
<name>A0ABM3ZTB1_ZIZJJ</name>
<feature type="domain" description="Disease resistance protein At4g27190-like leucine-rich repeats" evidence="8">
    <location>
        <begin position="962"/>
        <end position="1043"/>
    </location>
</feature>
<evidence type="ECO:0000256" key="5">
    <source>
        <dbReference type="ARBA" id="ARBA00022840"/>
    </source>
</evidence>
<dbReference type="InterPro" id="IPR050905">
    <property type="entry name" value="Plant_NBS-LRR"/>
</dbReference>
<dbReference type="Pfam" id="PF23598">
    <property type="entry name" value="LRR_14"/>
    <property type="match status" value="1"/>
</dbReference>
<dbReference type="SUPFAM" id="SSF52058">
    <property type="entry name" value="L domain-like"/>
    <property type="match status" value="1"/>
</dbReference>
<dbReference type="Gene3D" id="3.40.50.300">
    <property type="entry name" value="P-loop containing nucleotide triphosphate hydrolases"/>
    <property type="match status" value="1"/>
</dbReference>
<feature type="domain" description="Disease resistance protein At4g27190-like leucine-rich repeats" evidence="8">
    <location>
        <begin position="769"/>
        <end position="884"/>
    </location>
</feature>
<dbReference type="InterPro" id="IPR027417">
    <property type="entry name" value="P-loop_NTPase"/>
</dbReference>
<dbReference type="RefSeq" id="XP_060667720.1">
    <property type="nucleotide sequence ID" value="XM_060811737.1"/>
</dbReference>
<feature type="domain" description="Disease resistance protein At4g27190-like leucine-rich repeats" evidence="8">
    <location>
        <begin position="1046"/>
        <end position="1163"/>
    </location>
</feature>
<dbReference type="PANTHER" id="PTHR33463:SF198">
    <property type="entry name" value="RPP4C3"/>
    <property type="match status" value="1"/>
</dbReference>
<dbReference type="PANTHER" id="PTHR33463">
    <property type="entry name" value="NB-ARC DOMAIN-CONTAINING PROTEIN-RELATED"/>
    <property type="match status" value="1"/>
</dbReference>
<dbReference type="RefSeq" id="XP_024925961.2">
    <property type="nucleotide sequence ID" value="XM_025070193.3"/>
</dbReference>
<evidence type="ECO:0000259" key="7">
    <source>
        <dbReference type="Pfam" id="PF00931"/>
    </source>
</evidence>
<gene>
    <name evidence="11 12 13" type="primary">LOC107412044</name>
</gene>
<dbReference type="Pfam" id="PF00931">
    <property type="entry name" value="NB-ARC"/>
    <property type="match status" value="1"/>
</dbReference>
<dbReference type="InterPro" id="IPR032675">
    <property type="entry name" value="LRR_dom_sf"/>
</dbReference>
<evidence type="ECO:0000256" key="1">
    <source>
        <dbReference type="ARBA" id="ARBA00008894"/>
    </source>
</evidence>